<dbReference type="PANTHER" id="PTHR15922:SF2">
    <property type="entry name" value="NBAS SUBUNIT OF NRZ TETHERING COMPLEX"/>
    <property type="match status" value="1"/>
</dbReference>
<dbReference type="STRING" id="6573.A0A210Q6V8"/>
<dbReference type="InterPro" id="IPR001680">
    <property type="entry name" value="WD40_rpt"/>
</dbReference>
<comment type="caution">
    <text evidence="3">The sequence shown here is derived from an EMBL/GenBank/DDBJ whole genome shotgun (WGS) entry which is preliminary data.</text>
</comment>
<protein>
    <submittedName>
        <fullName evidence="3">Neuroblastoma-amplified sequence</fullName>
    </submittedName>
</protein>
<dbReference type="SUPFAM" id="SSF50978">
    <property type="entry name" value="WD40 repeat-like"/>
    <property type="match status" value="1"/>
</dbReference>
<name>A0A210Q6V8_MIZYE</name>
<dbReference type="Pfam" id="PF15492">
    <property type="entry name" value="Nbas_N"/>
    <property type="match status" value="1"/>
</dbReference>
<evidence type="ECO:0000313" key="3">
    <source>
        <dbReference type="EMBL" id="OWF44470.1"/>
    </source>
</evidence>
<evidence type="ECO:0000259" key="1">
    <source>
        <dbReference type="Pfam" id="PF15492"/>
    </source>
</evidence>
<feature type="domain" description="NBAS subunit of NRZ tethering complex C-terminal" evidence="2">
    <location>
        <begin position="1965"/>
        <end position="2087"/>
    </location>
</feature>
<dbReference type="InterPro" id="IPR015943">
    <property type="entry name" value="WD40/YVTN_repeat-like_dom_sf"/>
</dbReference>
<keyword evidence="4" id="KW-1185">Reference proteome</keyword>
<dbReference type="Gene3D" id="2.130.10.10">
    <property type="entry name" value="YVTN repeat-like/Quinoprotein amine dehydrogenase"/>
    <property type="match status" value="1"/>
</dbReference>
<accession>A0A210Q6V8</accession>
<reference evidence="3 4" key="1">
    <citation type="journal article" date="2017" name="Nat. Ecol. Evol.">
        <title>Scallop genome provides insights into evolution of bilaterian karyotype and development.</title>
        <authorList>
            <person name="Wang S."/>
            <person name="Zhang J."/>
            <person name="Jiao W."/>
            <person name="Li J."/>
            <person name="Xun X."/>
            <person name="Sun Y."/>
            <person name="Guo X."/>
            <person name="Huan P."/>
            <person name="Dong B."/>
            <person name="Zhang L."/>
            <person name="Hu X."/>
            <person name="Sun X."/>
            <person name="Wang J."/>
            <person name="Zhao C."/>
            <person name="Wang Y."/>
            <person name="Wang D."/>
            <person name="Huang X."/>
            <person name="Wang R."/>
            <person name="Lv J."/>
            <person name="Li Y."/>
            <person name="Zhang Z."/>
            <person name="Liu B."/>
            <person name="Lu W."/>
            <person name="Hui Y."/>
            <person name="Liang J."/>
            <person name="Zhou Z."/>
            <person name="Hou R."/>
            <person name="Li X."/>
            <person name="Liu Y."/>
            <person name="Li H."/>
            <person name="Ning X."/>
            <person name="Lin Y."/>
            <person name="Zhao L."/>
            <person name="Xing Q."/>
            <person name="Dou J."/>
            <person name="Li Y."/>
            <person name="Mao J."/>
            <person name="Guo H."/>
            <person name="Dou H."/>
            <person name="Li T."/>
            <person name="Mu C."/>
            <person name="Jiang W."/>
            <person name="Fu Q."/>
            <person name="Fu X."/>
            <person name="Miao Y."/>
            <person name="Liu J."/>
            <person name="Yu Q."/>
            <person name="Li R."/>
            <person name="Liao H."/>
            <person name="Li X."/>
            <person name="Kong Y."/>
            <person name="Jiang Z."/>
            <person name="Chourrout D."/>
            <person name="Li R."/>
            <person name="Bao Z."/>
        </authorList>
    </citation>
    <scope>NUCLEOTIDE SEQUENCE [LARGE SCALE GENOMIC DNA]</scope>
    <source>
        <strain evidence="3 4">PY_sf001</strain>
    </source>
</reference>
<dbReference type="Proteomes" id="UP000242188">
    <property type="component" value="Unassembled WGS sequence"/>
</dbReference>
<evidence type="ECO:0000313" key="4">
    <source>
        <dbReference type="Proteomes" id="UP000242188"/>
    </source>
</evidence>
<dbReference type="SMART" id="SM00320">
    <property type="entry name" value="WD40"/>
    <property type="match status" value="2"/>
</dbReference>
<feature type="domain" description="Neuroblastoma-amplified sequence N-terminal" evidence="1">
    <location>
        <begin position="89"/>
        <end position="372"/>
    </location>
</feature>
<dbReference type="GO" id="GO:0006890">
    <property type="term" value="P:retrograde vesicle-mediated transport, Golgi to endoplasmic reticulum"/>
    <property type="evidence" value="ECO:0007669"/>
    <property type="project" value="TreeGrafter"/>
</dbReference>
<dbReference type="InterPro" id="IPR036322">
    <property type="entry name" value="WD40_repeat_dom_sf"/>
</dbReference>
<dbReference type="Pfam" id="PF22913">
    <property type="entry name" value="NBAS_11th"/>
    <property type="match status" value="1"/>
</dbReference>
<sequence length="2343" mass="266489">MESEDDDVGSSEDNILYDFTIQAEWQQEPEVFTKGPRDKSQLSMMGRVSSATQRSLWTSLRIVGVPMQSASPCSLPAGLLKLINSEINWHIAVGRNAEVVAILQDQCVEIRSSTNGYETVVGRGSVPRDPYPQWRCVAWSDDNSMVACSQSDGTVEVFDMIGTRLFTIQGETPNENGQPLELSCAVAGMVFTDTIPNPPWSAGLLVVNYHGSLHKYWVERDQGYEAQHSFLFNQHYPLGISCVEYHSGAQLLLVGGAGCDNTQSSSQARQEGLTAWRMLSGPPHYKLVTDYHEDLHQSKQGASFFGKFKASLRLSSTGNQDGIYKMCLSPDSKMLATIHQSGKLTLWQIPSLKKYRSWAHDEQPYSEEYSPESMENPQKRKILKDLVSCKNLIDVNWWNNEAVTLSRGTGAVTVSSASTLKNLLGTSPEWFEPSSRVTAVHDGGFLGLEVENKFRQKRRLVTDDDNENEDSDEEEDSRWVRTFLTKNVLSYFRDIERFQPPRKRPKMVNRTYRLVCFKYTTPEELYTRKIECEEYGEALGLARAYNLDSDKVYQRQWRKSGVSKASIQDYLSKIKKRGWVLHECLERMPENIDAMKELLEFGLRGTDLQALIAIGNGEDGGRFILCDPEEGLYADLSLDEFDPDTERVKEELREEKTKELMAQVDFSNLNLEQKELCRVRFKLLQYLDRLRTYELILGGEVAAVSRFNDKFFEKFRSQNIVEAAMNYARHGDWKALDLLFTYHGETLKPHRLAVLSNFPETTCPTEYRELLPEVIDDSGVFPVEENSWRDPDWCETQQCRSAVEPLQVDLGEILYEDHPELSQFRCDDLSAELLTKWYRYRTFEIEAMSLQVEHAINLVKLAVERGVQGLSDLLDDLVTMEMLVYECHIEDTVTFEAVTKMADYEKLELIMSKSTEEMYLKNLHRWLVPFLTQCDRQNAGAFNTLLRDYIVTMAKTDLSLVLKVFESSKASLPNPVIKTQDDVMSIALEAVYSCERNDQLELLLAIVQCLPIKLKSSTKTQRNETQELHSRVDKLKQHLSAAKILEKHGVMKPLHYLKETEEDAEEARNLMIRLTRNAGKREKPLDQKEWRILHEDVLNLQQNVYKCLSAGLCHEIFTESVLCSNRRENITMAGDLLERESSESEQLFRPGIHQHHKVPYEQAVQLVISASREYFNSSSNLMDPCMDLARACLNLICDTPLPPSIQEELDLIGSLALLDDFSVSVLPLQVRLSDDRLDLVRQAVKCKPTSFKQRQKLLRLGHLLRVSGDDRNLREGQVLHLIAEAAVKGEDFMFAFEVCEDLMSQCYGNAWNICVDLAWQEKFTDMAAKAKLLSFSVTYCTPDMIEPILQAKALLETQILHRSLNTDVQGEVDEGSQTHEVPLSARDALTQTKNILTSTTKSTKALLSTMTDKNWWHGTMNYLTKSSKQSTYTSDQGHRDENQNFERQGCHPFYCDAVENAYVDLSAINYQKCQSEDDLSTEMSLLRAVYLEEMLTEGEKTQSTSQVLLKIAQTKMTADSTLGLAFLLALPKEVMDHDHFADLPFTTMSLQMALYYFALQIYSALRPTFDPELSLLYKYPPFRLIEKVRTYVSRTKDHQQPSEVAQLVNNFNQYQEFLEDSIQAKQLKKLDRGIDTGRFTKDSQYRVETICGLAMTLEESVYNISLSLAARYSVCLWDVYMAHLEFLFSDSQLKTEEIEDRVGRMGILSVLKERNENFVTKMTTYVYPSVEGTDQARLLYYYTLMSGIDTPLAGSLTADAHVKLLKKTKFSAEGLDYKRLVEGEDNPVDVLVPILTTSNITVIAKLANKIPDGKGGMLMPSAVYCAWAIRMFWDTSASKKVPDTALGWVHRYESCRETLQKLLPQDLVQFVDSVVFVPQSREMVGFESRQQILNRCLKFARQQGSKKKKQEEAGDQMSWEKAASVLKGYQSHLTVMQHQTLQSLAESEAGDLRQYSLELDMSKGKAVKLEEIFVRMTCEGLGIDVIENLLSTIPTLSWKPLTAVQQSLDRIISHLSDESSSLDCVEESLASFQRIVNNVYSHGQEGGDHVTAEDVMTLVRPFCSDDTVAVKPRLDLLHTLEKSFDLSPEDLVLLVLYRSEAVINKGWHDITVQEADINTDQARFSLFTRLLSLTTTFEQTQALYKLLHLWPPLTASSSRVAMENPWVNIFDMMVQESDQMNRTLVCPCLKEVLSVCQLSEECVRHIYDSLVTTSTHLEAVRCALIGGYDDLMVTAIQHLASQPQVAPDDDLLDLIVHNDLVTRVVFTHIYPAITDYILANQNINDESRDYLSVKEVCRRLGEQGFEAEAGSLLMRSRATHPFLQTFIPTNAETALSAFLPQAV</sequence>
<dbReference type="EMBL" id="NEDP02004772">
    <property type="protein sequence ID" value="OWF44470.1"/>
    <property type="molecule type" value="Genomic_DNA"/>
</dbReference>
<dbReference type="InterPro" id="IPR029145">
    <property type="entry name" value="NBAS_N"/>
</dbReference>
<proteinExistence type="predicted"/>
<evidence type="ECO:0000259" key="2">
    <source>
        <dbReference type="Pfam" id="PF22913"/>
    </source>
</evidence>
<dbReference type="OrthoDB" id="19988at2759"/>
<gene>
    <name evidence="3" type="ORF">KP79_PYT15088</name>
</gene>
<organism evidence="3 4">
    <name type="scientific">Mizuhopecten yessoensis</name>
    <name type="common">Japanese scallop</name>
    <name type="synonym">Patinopecten yessoensis</name>
    <dbReference type="NCBI Taxonomy" id="6573"/>
    <lineage>
        <taxon>Eukaryota</taxon>
        <taxon>Metazoa</taxon>
        <taxon>Spiralia</taxon>
        <taxon>Lophotrochozoa</taxon>
        <taxon>Mollusca</taxon>
        <taxon>Bivalvia</taxon>
        <taxon>Autobranchia</taxon>
        <taxon>Pteriomorphia</taxon>
        <taxon>Pectinida</taxon>
        <taxon>Pectinoidea</taxon>
        <taxon>Pectinidae</taxon>
        <taxon>Mizuhopecten</taxon>
    </lineage>
</organism>
<dbReference type="GO" id="GO:0070939">
    <property type="term" value="C:Dsl1/NZR complex"/>
    <property type="evidence" value="ECO:0007669"/>
    <property type="project" value="TreeGrafter"/>
</dbReference>
<dbReference type="InterPro" id="IPR054751">
    <property type="entry name" value="NBAS_C"/>
</dbReference>
<dbReference type="GO" id="GO:0000149">
    <property type="term" value="F:SNARE binding"/>
    <property type="evidence" value="ECO:0007669"/>
    <property type="project" value="TreeGrafter"/>
</dbReference>
<dbReference type="PANTHER" id="PTHR15922">
    <property type="entry name" value="NEUROBLASTOMA-AMPLIFIED SEQUENCE"/>
    <property type="match status" value="1"/>
</dbReference>